<dbReference type="Proteomes" id="UP000250369">
    <property type="component" value="Unassembled WGS sequence"/>
</dbReference>
<keyword evidence="2" id="KW-1185">Reference proteome</keyword>
<gene>
    <name evidence="1" type="ORF">DQG23_24275</name>
</gene>
<evidence type="ECO:0000313" key="2">
    <source>
        <dbReference type="Proteomes" id="UP000250369"/>
    </source>
</evidence>
<dbReference type="AlphaFoldDB" id="A0A329MG05"/>
<evidence type="ECO:0008006" key="3">
    <source>
        <dbReference type="Google" id="ProtNLM"/>
    </source>
</evidence>
<sequence length="65" mass="7541">MQKYVGQVVELVYLDRRGKITQRRVEVREVAEEIVKAYCLVQRGPRIFRVANILAIQPVRKASSI</sequence>
<proteinExistence type="predicted"/>
<evidence type="ECO:0000313" key="1">
    <source>
        <dbReference type="EMBL" id="RAV18849.1"/>
    </source>
</evidence>
<dbReference type="EMBL" id="QMFB01000015">
    <property type="protein sequence ID" value="RAV18849.1"/>
    <property type="molecule type" value="Genomic_DNA"/>
</dbReference>
<reference evidence="1 2" key="1">
    <citation type="journal article" date="2009" name="Int. J. Syst. Evol. Microbiol.">
        <title>Paenibacillus contaminans sp. nov., isolated from a contaminated laboratory plate.</title>
        <authorList>
            <person name="Chou J.H."/>
            <person name="Lee J.H."/>
            <person name="Lin M.C."/>
            <person name="Chang P.S."/>
            <person name="Arun A.B."/>
            <person name="Young C.C."/>
            <person name="Chen W.M."/>
        </authorList>
    </citation>
    <scope>NUCLEOTIDE SEQUENCE [LARGE SCALE GENOMIC DNA]</scope>
    <source>
        <strain evidence="1 2">CKOBP-6</strain>
    </source>
</reference>
<name>A0A329MG05_9BACL</name>
<organism evidence="1 2">
    <name type="scientific">Paenibacillus contaminans</name>
    <dbReference type="NCBI Taxonomy" id="450362"/>
    <lineage>
        <taxon>Bacteria</taxon>
        <taxon>Bacillati</taxon>
        <taxon>Bacillota</taxon>
        <taxon>Bacilli</taxon>
        <taxon>Bacillales</taxon>
        <taxon>Paenibacillaceae</taxon>
        <taxon>Paenibacillus</taxon>
    </lineage>
</organism>
<comment type="caution">
    <text evidence="1">The sequence shown here is derived from an EMBL/GenBank/DDBJ whole genome shotgun (WGS) entry which is preliminary data.</text>
</comment>
<protein>
    <recommendedName>
        <fullName evidence="3">WYL domain-containing protein</fullName>
    </recommendedName>
</protein>
<accession>A0A329MG05</accession>